<evidence type="ECO:0000313" key="1">
    <source>
        <dbReference type="EMBL" id="JAH24024.1"/>
    </source>
</evidence>
<name>A0A0E9R4H8_ANGAN</name>
<dbReference type="AlphaFoldDB" id="A0A0E9R4H8"/>
<accession>A0A0E9R4H8</accession>
<protein>
    <submittedName>
        <fullName evidence="1">Uncharacterized protein</fullName>
    </submittedName>
</protein>
<sequence length="38" mass="4327">MKNKPQTKEFPDTVGSVDFFLKLLNTCYCCCSCACLFQ</sequence>
<dbReference type="EMBL" id="GBXM01084553">
    <property type="protein sequence ID" value="JAH24024.1"/>
    <property type="molecule type" value="Transcribed_RNA"/>
</dbReference>
<organism evidence="1">
    <name type="scientific">Anguilla anguilla</name>
    <name type="common">European freshwater eel</name>
    <name type="synonym">Muraena anguilla</name>
    <dbReference type="NCBI Taxonomy" id="7936"/>
    <lineage>
        <taxon>Eukaryota</taxon>
        <taxon>Metazoa</taxon>
        <taxon>Chordata</taxon>
        <taxon>Craniata</taxon>
        <taxon>Vertebrata</taxon>
        <taxon>Euteleostomi</taxon>
        <taxon>Actinopterygii</taxon>
        <taxon>Neopterygii</taxon>
        <taxon>Teleostei</taxon>
        <taxon>Anguilliformes</taxon>
        <taxon>Anguillidae</taxon>
        <taxon>Anguilla</taxon>
    </lineage>
</organism>
<reference evidence="1" key="2">
    <citation type="journal article" date="2015" name="Fish Shellfish Immunol.">
        <title>Early steps in the European eel (Anguilla anguilla)-Vibrio vulnificus interaction in the gills: Role of the RtxA13 toxin.</title>
        <authorList>
            <person name="Callol A."/>
            <person name="Pajuelo D."/>
            <person name="Ebbesson L."/>
            <person name="Teles M."/>
            <person name="MacKenzie S."/>
            <person name="Amaro C."/>
        </authorList>
    </citation>
    <scope>NUCLEOTIDE SEQUENCE</scope>
</reference>
<reference evidence="1" key="1">
    <citation type="submission" date="2014-11" db="EMBL/GenBank/DDBJ databases">
        <authorList>
            <person name="Amaro Gonzalez C."/>
        </authorList>
    </citation>
    <scope>NUCLEOTIDE SEQUENCE</scope>
</reference>
<proteinExistence type="predicted"/>